<sequence>MTRGALALFPVPIQCYIFSQRNREEYERNGAPKNLVDRVFGGEMSSTVMCKECKTVSLVTEMFLDLSLPVADEFSDSHLCSGMYWPIGSIADIPNYNQTPFPGDLAMPFPTAAKAERYQSRAQR</sequence>
<evidence type="ECO:0000313" key="2">
    <source>
        <dbReference type="Proteomes" id="UP001558613"/>
    </source>
</evidence>
<dbReference type="Gene3D" id="3.90.70.10">
    <property type="entry name" value="Cysteine proteinases"/>
    <property type="match status" value="1"/>
</dbReference>
<accession>A0ABR3MBD0</accession>
<dbReference type="Proteomes" id="UP001558613">
    <property type="component" value="Unassembled WGS sequence"/>
</dbReference>
<organism evidence="1 2">
    <name type="scientific">Cirrhinus molitorella</name>
    <name type="common">mud carp</name>
    <dbReference type="NCBI Taxonomy" id="172907"/>
    <lineage>
        <taxon>Eukaryota</taxon>
        <taxon>Metazoa</taxon>
        <taxon>Chordata</taxon>
        <taxon>Craniata</taxon>
        <taxon>Vertebrata</taxon>
        <taxon>Euteleostomi</taxon>
        <taxon>Actinopterygii</taxon>
        <taxon>Neopterygii</taxon>
        <taxon>Teleostei</taxon>
        <taxon>Ostariophysi</taxon>
        <taxon>Cypriniformes</taxon>
        <taxon>Cyprinidae</taxon>
        <taxon>Labeoninae</taxon>
        <taxon>Labeonini</taxon>
        <taxon>Cirrhinus</taxon>
    </lineage>
</organism>
<proteinExistence type="predicted"/>
<name>A0ABR3MBD0_9TELE</name>
<protein>
    <recommendedName>
        <fullName evidence="3">USP domain-containing protein</fullName>
    </recommendedName>
</protein>
<comment type="caution">
    <text evidence="1">The sequence shown here is derived from an EMBL/GenBank/DDBJ whole genome shotgun (WGS) entry which is preliminary data.</text>
</comment>
<dbReference type="InterPro" id="IPR038765">
    <property type="entry name" value="Papain-like_cys_pep_sf"/>
</dbReference>
<keyword evidence="2" id="KW-1185">Reference proteome</keyword>
<gene>
    <name evidence="1" type="ORF">QQF64_009049</name>
</gene>
<dbReference type="EMBL" id="JAYMGO010000015">
    <property type="protein sequence ID" value="KAL1261222.1"/>
    <property type="molecule type" value="Genomic_DNA"/>
</dbReference>
<dbReference type="SUPFAM" id="SSF54001">
    <property type="entry name" value="Cysteine proteinases"/>
    <property type="match status" value="1"/>
</dbReference>
<evidence type="ECO:0000313" key="1">
    <source>
        <dbReference type="EMBL" id="KAL1261222.1"/>
    </source>
</evidence>
<reference evidence="1 2" key="1">
    <citation type="submission" date="2023-09" db="EMBL/GenBank/DDBJ databases">
        <authorList>
            <person name="Wang M."/>
        </authorList>
    </citation>
    <scope>NUCLEOTIDE SEQUENCE [LARGE SCALE GENOMIC DNA]</scope>
    <source>
        <strain evidence="1">GT-2023</strain>
        <tissue evidence="1">Liver</tissue>
    </source>
</reference>
<evidence type="ECO:0008006" key="3">
    <source>
        <dbReference type="Google" id="ProtNLM"/>
    </source>
</evidence>